<dbReference type="Pfam" id="PF06892">
    <property type="entry name" value="Phage_CP76"/>
    <property type="match status" value="1"/>
</dbReference>
<organism evidence="1 2">
    <name type="scientific">Salmonella virchow (strain SL491)</name>
    <dbReference type="NCBI Taxonomy" id="465517"/>
    <lineage>
        <taxon>Bacteria</taxon>
        <taxon>Pseudomonadati</taxon>
        <taxon>Pseudomonadota</taxon>
        <taxon>Gammaproteobacteria</taxon>
        <taxon>Enterobacterales</taxon>
        <taxon>Enterobacteriaceae</taxon>
        <taxon>Salmonella</taxon>
    </lineage>
</organism>
<dbReference type="GO" id="GO:0003677">
    <property type="term" value="F:DNA binding"/>
    <property type="evidence" value="ECO:0007669"/>
    <property type="project" value="InterPro"/>
</dbReference>
<evidence type="ECO:0000313" key="2">
    <source>
        <dbReference type="Proteomes" id="UP000003614"/>
    </source>
</evidence>
<name>A0A6C8F721_SALV4</name>
<reference evidence="1 2" key="1">
    <citation type="journal article" date="2011" name="J. Bacteriol.">
        <title>Comparative genomics of 28 Salmonella enterica isolates: evidence for CRISPR-mediated adaptive sublineage evolution.</title>
        <authorList>
            <person name="Fricke W.F."/>
            <person name="Mammel M.K."/>
            <person name="McDermott P.F."/>
            <person name="Tartera C."/>
            <person name="White D.G."/>
            <person name="Leclerc J.E."/>
            <person name="Ravel J."/>
            <person name="Cebula T.A."/>
        </authorList>
    </citation>
    <scope>NUCLEOTIDE SEQUENCE [LARGE SCALE GENOMIC DNA]</scope>
    <source>
        <strain evidence="1 2">SL491</strain>
    </source>
</reference>
<dbReference type="EMBL" id="ABFH02000001">
    <property type="protein sequence ID" value="EDZ04394.1"/>
    <property type="molecule type" value="Genomic_DNA"/>
</dbReference>
<proteinExistence type="predicted"/>
<dbReference type="AlphaFoldDB" id="A0A6C8F721"/>
<dbReference type="InterPro" id="IPR009679">
    <property type="entry name" value="Phage_186_CII-like"/>
</dbReference>
<protein>
    <submittedName>
        <fullName evidence="1">Regulatory protein CII bacteriophage 186</fullName>
    </submittedName>
</protein>
<dbReference type="Proteomes" id="UP000003614">
    <property type="component" value="Unassembled WGS sequence"/>
</dbReference>
<sequence length="196" mass="21038">MLTGSHGQLIRGREFLNSLSMLDIFEAETMFDYQTSKHAHFDAACRAFAIEHNLEDVAAAVGMRPQVLRNKLNPAQPHRLTCDELLAITDYTEDARLLDGMLGQINCLPSVPVNNATEGNMQLCALSATASVGAIAGEAVSTGHMTAARRTQILDRARDAIRSLSVLAYTVESRIQSAPVLAAAVDLVTANATGLM</sequence>
<comment type="caution">
    <text evidence="1">The sequence shown here is derived from an EMBL/GenBank/DDBJ whole genome shotgun (WGS) entry which is preliminary data.</text>
</comment>
<gene>
    <name evidence="1" type="ORF">SeV_B2349</name>
</gene>
<evidence type="ECO:0000313" key="1">
    <source>
        <dbReference type="EMBL" id="EDZ04394.1"/>
    </source>
</evidence>
<accession>A0A6C8F721</accession>